<reference evidence="7 8" key="1">
    <citation type="journal article" date="2013" name="BMC Genomics">
        <title>The miniature genome of a carnivorous plant Genlisea aurea contains a low number of genes and short non-coding sequences.</title>
        <authorList>
            <person name="Leushkin E.V."/>
            <person name="Sutormin R.A."/>
            <person name="Nabieva E.R."/>
            <person name="Penin A.A."/>
            <person name="Kondrashov A.S."/>
            <person name="Logacheva M.D."/>
        </authorList>
    </citation>
    <scope>NUCLEOTIDE SEQUENCE [LARGE SCALE GENOMIC DNA]</scope>
</reference>
<dbReference type="GO" id="GO:0016787">
    <property type="term" value="F:hydrolase activity"/>
    <property type="evidence" value="ECO:0007669"/>
    <property type="project" value="UniProtKB-KW"/>
</dbReference>
<proteinExistence type="inferred from homology"/>
<organism evidence="7 8">
    <name type="scientific">Genlisea aurea</name>
    <dbReference type="NCBI Taxonomy" id="192259"/>
    <lineage>
        <taxon>Eukaryota</taxon>
        <taxon>Viridiplantae</taxon>
        <taxon>Streptophyta</taxon>
        <taxon>Embryophyta</taxon>
        <taxon>Tracheophyta</taxon>
        <taxon>Spermatophyta</taxon>
        <taxon>Magnoliopsida</taxon>
        <taxon>eudicotyledons</taxon>
        <taxon>Gunneridae</taxon>
        <taxon>Pentapetalae</taxon>
        <taxon>asterids</taxon>
        <taxon>lamiids</taxon>
        <taxon>Lamiales</taxon>
        <taxon>Lentibulariaceae</taxon>
        <taxon>Genlisea</taxon>
    </lineage>
</organism>
<evidence type="ECO:0000256" key="4">
    <source>
        <dbReference type="ARBA" id="ARBA00022512"/>
    </source>
</evidence>
<keyword evidence="8" id="KW-1185">Reference proteome</keyword>
<keyword evidence="6" id="KW-0378">Hydrolase</keyword>
<sequence length="87" mass="9922">FFSGFRNYMIGTLVPFILNSPGGGLFINSCFAHCQSELQDDWNASGSPRIYNQTIAEAVGDWYFDRRISKKIDCAYPCDRTCHNQMN</sequence>
<dbReference type="EC" id="3.1.1.-" evidence="6"/>
<evidence type="ECO:0000313" key="7">
    <source>
        <dbReference type="EMBL" id="EPS71601.1"/>
    </source>
</evidence>
<dbReference type="OrthoDB" id="2015280at2759"/>
<comment type="function">
    <text evidence="1 6">Hydrolyzes acetyl esters in homogalacturonan regions of pectin. In type I primary cell wall, galacturonic acid residues of pectin can be acetylated at the O-2 and O-3 positions. Decreasing the degree of acetylation of pectin gels in vitro alters their physical properties.</text>
</comment>
<accession>S8D2G8</accession>
<comment type="subcellular location">
    <subcellularLocation>
        <location evidence="2 6">Secreted</location>
        <location evidence="2 6">Cell wall</location>
    </subcellularLocation>
</comment>
<comment type="similarity">
    <text evidence="3 6">Belongs to the pectinacetylesterase family.</text>
</comment>
<protein>
    <recommendedName>
        <fullName evidence="6">Pectin acetylesterase</fullName>
        <ecNumber evidence="6">3.1.1.-</ecNumber>
    </recommendedName>
</protein>
<evidence type="ECO:0000256" key="1">
    <source>
        <dbReference type="ARBA" id="ARBA00003534"/>
    </source>
</evidence>
<dbReference type="Proteomes" id="UP000015453">
    <property type="component" value="Unassembled WGS sequence"/>
</dbReference>
<evidence type="ECO:0000313" key="8">
    <source>
        <dbReference type="Proteomes" id="UP000015453"/>
    </source>
</evidence>
<comment type="caution">
    <text evidence="7">The sequence shown here is derived from an EMBL/GenBank/DDBJ whole genome shotgun (WGS) entry which is preliminary data.</text>
</comment>
<dbReference type="Pfam" id="PF03283">
    <property type="entry name" value="PAE"/>
    <property type="match status" value="1"/>
</dbReference>
<dbReference type="AlphaFoldDB" id="S8D2G8"/>
<dbReference type="GO" id="GO:0071555">
    <property type="term" value="P:cell wall organization"/>
    <property type="evidence" value="ECO:0007669"/>
    <property type="project" value="UniProtKB-KW"/>
</dbReference>
<dbReference type="EMBL" id="AUSU01001185">
    <property type="protein sequence ID" value="EPS71601.1"/>
    <property type="molecule type" value="Genomic_DNA"/>
</dbReference>
<name>S8D2G8_9LAMI</name>
<gene>
    <name evidence="7" type="ORF">M569_03158</name>
</gene>
<evidence type="ECO:0000256" key="6">
    <source>
        <dbReference type="RuleBase" id="RU363114"/>
    </source>
</evidence>
<dbReference type="PANTHER" id="PTHR21562">
    <property type="entry name" value="NOTUM-RELATED"/>
    <property type="match status" value="1"/>
</dbReference>
<dbReference type="PANTHER" id="PTHR21562:SF69">
    <property type="entry name" value="PECTIN ACETYLESTERASE 9"/>
    <property type="match status" value="1"/>
</dbReference>
<keyword evidence="4 6" id="KW-0134">Cell wall</keyword>
<feature type="non-terminal residue" evidence="7">
    <location>
        <position position="87"/>
    </location>
</feature>
<evidence type="ECO:0000256" key="3">
    <source>
        <dbReference type="ARBA" id="ARBA00005784"/>
    </source>
</evidence>
<evidence type="ECO:0000256" key="2">
    <source>
        <dbReference type="ARBA" id="ARBA00004191"/>
    </source>
</evidence>
<keyword evidence="5 6" id="KW-0961">Cell wall biogenesis/degradation</keyword>
<keyword evidence="6" id="KW-0964">Secreted</keyword>
<feature type="non-terminal residue" evidence="7">
    <location>
        <position position="1"/>
    </location>
</feature>
<dbReference type="InterPro" id="IPR004963">
    <property type="entry name" value="PAE/NOTUM"/>
</dbReference>
<evidence type="ECO:0000256" key="5">
    <source>
        <dbReference type="ARBA" id="ARBA00023316"/>
    </source>
</evidence>